<feature type="domain" description="Beta-lactamase hydrolase-like protein phosphatase-like" evidence="1">
    <location>
        <begin position="2"/>
        <end position="106"/>
    </location>
</feature>
<dbReference type="NCBIfam" id="TIGR01244">
    <property type="entry name" value="TIGR01244 family sulfur transferase"/>
    <property type="match status" value="1"/>
</dbReference>
<reference evidence="2 3" key="1">
    <citation type="submission" date="2023-08" db="EMBL/GenBank/DDBJ databases">
        <authorList>
            <person name="Park J.-S."/>
        </authorList>
    </citation>
    <scope>NUCLEOTIDE SEQUENCE [LARGE SCALE GENOMIC DNA]</scope>
    <source>
        <strain evidence="2 3">2205BS29-5</strain>
    </source>
</reference>
<dbReference type="RefSeq" id="WP_305963248.1">
    <property type="nucleotide sequence ID" value="NZ_JAVAMQ010000007.1"/>
</dbReference>
<dbReference type="Pfam" id="PF04273">
    <property type="entry name" value="BLH_phosphatase"/>
    <property type="match status" value="1"/>
</dbReference>
<dbReference type="GO" id="GO:0016740">
    <property type="term" value="F:transferase activity"/>
    <property type="evidence" value="ECO:0007669"/>
    <property type="project" value="UniProtKB-KW"/>
</dbReference>
<keyword evidence="3" id="KW-1185">Reference proteome</keyword>
<protein>
    <submittedName>
        <fullName evidence="2">TIGR01244 family sulfur transferase</fullName>
    </submittedName>
</protein>
<evidence type="ECO:0000259" key="1">
    <source>
        <dbReference type="Pfam" id="PF04273"/>
    </source>
</evidence>
<keyword evidence="2" id="KW-0808">Transferase</keyword>
<dbReference type="EMBL" id="JAVAMQ010000007">
    <property type="protein sequence ID" value="MDP5307404.1"/>
    <property type="molecule type" value="Genomic_DNA"/>
</dbReference>
<proteinExistence type="predicted"/>
<evidence type="ECO:0000313" key="3">
    <source>
        <dbReference type="Proteomes" id="UP001224997"/>
    </source>
</evidence>
<dbReference type="Gene3D" id="3.90.190.10">
    <property type="entry name" value="Protein tyrosine phosphatase superfamily"/>
    <property type="match status" value="1"/>
</dbReference>
<gene>
    <name evidence="2" type="ORF">Q5Y72_09900</name>
</gene>
<organism evidence="2 3">
    <name type="scientific">Paracoccus spongiarum</name>
    <dbReference type="NCBI Taxonomy" id="3064387"/>
    <lineage>
        <taxon>Bacteria</taxon>
        <taxon>Pseudomonadati</taxon>
        <taxon>Pseudomonadota</taxon>
        <taxon>Alphaproteobacteria</taxon>
        <taxon>Rhodobacterales</taxon>
        <taxon>Paracoccaceae</taxon>
        <taxon>Paracoccus</taxon>
    </lineage>
</organism>
<dbReference type="InterPro" id="IPR005939">
    <property type="entry name" value="BLH_phosphatase-like"/>
</dbReference>
<name>A0ABT9JC41_9RHOB</name>
<sequence>MLSPRIAVGPQVVPGDMAALRDRGYRSLIVNRPDGEAADQPDFATLREAAAAAGIEARHIPVAGGMIRDSDVTAFGTALEEMPGPVMACCRSGMRSATLWALSQVGRMPAAQILAAAGAAGYDLSDVARRMSDSGVAPPMQQGTLRSRST</sequence>
<comment type="caution">
    <text evidence="2">The sequence shown here is derived from an EMBL/GenBank/DDBJ whole genome shotgun (WGS) entry which is preliminary data.</text>
</comment>
<evidence type="ECO:0000313" key="2">
    <source>
        <dbReference type="EMBL" id="MDP5307404.1"/>
    </source>
</evidence>
<dbReference type="InterPro" id="IPR029021">
    <property type="entry name" value="Prot-tyrosine_phosphatase-like"/>
</dbReference>
<accession>A0ABT9JC41</accession>
<dbReference type="SUPFAM" id="SSF52799">
    <property type="entry name" value="(Phosphotyrosine protein) phosphatases II"/>
    <property type="match status" value="1"/>
</dbReference>
<dbReference type="Proteomes" id="UP001224997">
    <property type="component" value="Unassembled WGS sequence"/>
</dbReference>